<sequence length="507" mass="55752">MEAFTLLKFRRGGGGFFTGNLSTKAKTAATTSSSASTTTIVTAALKPPSSDTEDGADDGPYFDLEFTLPDEESGTEEEQAKIQENEDDSENGFDAEESEDENDDQEGELKFELSRDQSVILSPSDDLFFKGHLVPIEPSSIMLNSSENNSKFPAALIKSATKFRVLLLKLKKSKSEKNEANGPVPVAPKTQEKVENGKENQSKMQGNKFFFVKFKVEEVPIVSLFTRDSSKGNNNGGGQKNEVEDKDSNEKKLTKETVHKYLKMVKPLYIRVSKRYGEKLKVSGHLSFPGGETKGGAAPTPPCTAEEKGGEGVVEVSEGAALNNVKSQKQGNNLQAGLKGVLKHLGKNRSESSAPVPATDPPANMSSSRRDDSLLQQQDGIQGAILHCKRSFNASRELEQFVLPRSVSDPSHEKSEENKKKSLSQYAVMDLRTSEASWVDHECRSPSWASPHLIWFMSANMLLGFRDHLRIHDALAGLMRLSQGLTWVFIGLGRLYQNLVVTHTYLD</sequence>
<dbReference type="Proteomes" id="UP001604336">
    <property type="component" value="Unassembled WGS sequence"/>
</dbReference>
<protein>
    <submittedName>
        <fullName evidence="2">Membrane-associated kinase regulator 2</fullName>
    </submittedName>
</protein>
<accession>A0ABD1TVH6</accession>
<feature type="compositionally biased region" description="Acidic residues" evidence="1">
    <location>
        <begin position="85"/>
        <end position="106"/>
    </location>
</feature>
<feature type="region of interest" description="Disordered" evidence="1">
    <location>
        <begin position="43"/>
        <end position="109"/>
    </location>
</feature>
<feature type="compositionally biased region" description="Basic and acidic residues" evidence="1">
    <location>
        <begin position="241"/>
        <end position="252"/>
    </location>
</feature>
<keyword evidence="3" id="KW-1185">Reference proteome</keyword>
<comment type="caution">
    <text evidence="2">The sequence shown here is derived from an EMBL/GenBank/DDBJ whole genome shotgun (WGS) entry which is preliminary data.</text>
</comment>
<feature type="region of interest" description="Disordered" evidence="1">
    <location>
        <begin position="227"/>
        <end position="252"/>
    </location>
</feature>
<dbReference type="InterPro" id="IPR039619">
    <property type="entry name" value="MAKR2/5"/>
</dbReference>
<reference evidence="3" key="1">
    <citation type="submission" date="2024-07" db="EMBL/GenBank/DDBJ databases">
        <title>Two chromosome-level genome assemblies of Korean endemic species Abeliophyllum distichum and Forsythia ovata (Oleaceae).</title>
        <authorList>
            <person name="Jang H."/>
        </authorList>
    </citation>
    <scope>NUCLEOTIDE SEQUENCE [LARGE SCALE GENOMIC DNA]</scope>
</reference>
<evidence type="ECO:0000256" key="1">
    <source>
        <dbReference type="SAM" id="MobiDB-lite"/>
    </source>
</evidence>
<dbReference type="AlphaFoldDB" id="A0ABD1TVH6"/>
<keyword evidence="2" id="KW-0808">Transferase</keyword>
<name>A0ABD1TVH6_9LAMI</name>
<evidence type="ECO:0000313" key="3">
    <source>
        <dbReference type="Proteomes" id="UP001604336"/>
    </source>
</evidence>
<keyword evidence="2" id="KW-0418">Kinase</keyword>
<feature type="region of interest" description="Disordered" evidence="1">
    <location>
        <begin position="284"/>
        <end position="311"/>
    </location>
</feature>
<feature type="region of interest" description="Disordered" evidence="1">
    <location>
        <begin position="347"/>
        <end position="373"/>
    </location>
</feature>
<organism evidence="2 3">
    <name type="scientific">Abeliophyllum distichum</name>
    <dbReference type="NCBI Taxonomy" id="126358"/>
    <lineage>
        <taxon>Eukaryota</taxon>
        <taxon>Viridiplantae</taxon>
        <taxon>Streptophyta</taxon>
        <taxon>Embryophyta</taxon>
        <taxon>Tracheophyta</taxon>
        <taxon>Spermatophyta</taxon>
        <taxon>Magnoliopsida</taxon>
        <taxon>eudicotyledons</taxon>
        <taxon>Gunneridae</taxon>
        <taxon>Pentapetalae</taxon>
        <taxon>asterids</taxon>
        <taxon>lamiids</taxon>
        <taxon>Lamiales</taxon>
        <taxon>Oleaceae</taxon>
        <taxon>Forsythieae</taxon>
        <taxon>Abeliophyllum</taxon>
    </lineage>
</organism>
<dbReference type="EMBL" id="JBFOLK010000004">
    <property type="protein sequence ID" value="KAL2516720.1"/>
    <property type="molecule type" value="Genomic_DNA"/>
</dbReference>
<dbReference type="GO" id="GO:0016301">
    <property type="term" value="F:kinase activity"/>
    <property type="evidence" value="ECO:0007669"/>
    <property type="project" value="UniProtKB-KW"/>
</dbReference>
<proteinExistence type="predicted"/>
<evidence type="ECO:0000313" key="2">
    <source>
        <dbReference type="EMBL" id="KAL2516720.1"/>
    </source>
</evidence>
<dbReference type="PANTHER" id="PTHR33929">
    <property type="entry name" value="MEMBRANE-ASSOCIATED KINASE REGULATOR 2-RELATED"/>
    <property type="match status" value="1"/>
</dbReference>
<gene>
    <name evidence="2" type="ORF">Adt_12967</name>
</gene>
<dbReference type="PANTHER" id="PTHR33929:SF1">
    <property type="entry name" value="MEMBRANE-ASSOCIATED KINASE REGULATOR 2-RELATED"/>
    <property type="match status" value="1"/>
</dbReference>
<feature type="compositionally biased region" description="Acidic residues" evidence="1">
    <location>
        <begin position="68"/>
        <end position="77"/>
    </location>
</feature>